<organism evidence="2 3">
    <name type="scientific">Daphnia magna</name>
    <dbReference type="NCBI Taxonomy" id="35525"/>
    <lineage>
        <taxon>Eukaryota</taxon>
        <taxon>Metazoa</taxon>
        <taxon>Ecdysozoa</taxon>
        <taxon>Arthropoda</taxon>
        <taxon>Crustacea</taxon>
        <taxon>Branchiopoda</taxon>
        <taxon>Diplostraca</taxon>
        <taxon>Cladocera</taxon>
        <taxon>Anomopoda</taxon>
        <taxon>Daphniidae</taxon>
        <taxon>Daphnia</taxon>
    </lineage>
</organism>
<reference evidence="2 3" key="1">
    <citation type="submission" date="2016-03" db="EMBL/GenBank/DDBJ databases">
        <title>EvidentialGene: Evidence-directed Construction of Genes on Genomes.</title>
        <authorList>
            <person name="Gilbert D.G."/>
            <person name="Choi J.-H."/>
            <person name="Mockaitis K."/>
            <person name="Colbourne J."/>
            <person name="Pfrender M."/>
        </authorList>
    </citation>
    <scope>NUCLEOTIDE SEQUENCE [LARGE SCALE GENOMIC DNA]</scope>
    <source>
        <strain evidence="2 3">Xinb3</strain>
        <tissue evidence="2">Complete organism</tissue>
    </source>
</reference>
<evidence type="ECO:0000313" key="2">
    <source>
        <dbReference type="EMBL" id="KZS02759.1"/>
    </source>
</evidence>
<keyword evidence="3" id="KW-1185">Reference proteome</keyword>
<dbReference type="OrthoDB" id="5987030at2759"/>
<accession>A0A164JXZ2</accession>
<dbReference type="AlphaFoldDB" id="A0A164JXZ2"/>
<name>A0A164JXZ2_9CRUS</name>
<dbReference type="EMBL" id="LRGB01003516">
    <property type="protein sequence ID" value="KZS02759.1"/>
    <property type="molecule type" value="Genomic_DNA"/>
</dbReference>
<comment type="caution">
    <text evidence="2">The sequence shown here is derived from an EMBL/GenBank/DDBJ whole genome shotgun (WGS) entry which is preliminary data.</text>
</comment>
<proteinExistence type="predicted"/>
<evidence type="ECO:0000313" key="3">
    <source>
        <dbReference type="Proteomes" id="UP000076858"/>
    </source>
</evidence>
<feature type="non-terminal residue" evidence="2">
    <location>
        <position position="1"/>
    </location>
</feature>
<gene>
    <name evidence="2" type="ORF">APZ42_000064</name>
</gene>
<protein>
    <recommendedName>
        <fullName evidence="1">CxC3 like cysteine cluster domain-containing protein</fullName>
    </recommendedName>
</protein>
<feature type="domain" description="CxC3 like cysteine cluster" evidence="1">
    <location>
        <begin position="72"/>
        <end position="149"/>
    </location>
</feature>
<dbReference type="InterPro" id="IPR040564">
    <property type="entry name" value="CxC3-like"/>
</dbReference>
<evidence type="ECO:0000259" key="1">
    <source>
        <dbReference type="Pfam" id="PF18804"/>
    </source>
</evidence>
<dbReference type="Proteomes" id="UP000076858">
    <property type="component" value="Unassembled WGS sequence"/>
</dbReference>
<dbReference type="Pfam" id="PF18804">
    <property type="entry name" value="CxC3"/>
    <property type="match status" value="1"/>
</dbReference>
<feature type="non-terminal residue" evidence="2">
    <location>
        <position position="149"/>
    </location>
</feature>
<sequence length="149" mass="16767">QSFCTECEKPLSSCIIKCSTCKELLCGTCVLKFHFKRPFLVRELFINKDLSSRFFLPEEFIGVDGIVKVKAVPAPLFVPSRCINCHEHVTFSREAGSKSLSIITKEGPFDLHSTAFICCKCKDSFKASNEMYISSGYFPSTAKKTTCYF</sequence>